<gene>
    <name evidence="1" type="ORF">D1B31_04015</name>
</gene>
<sequence length="99" mass="11084">MKENVSLPEFVSIVKESEGRPAIRFSEKEISPKEPVVGDEDSLSGTELKLEVKLEADTGSRTVVYESIYDNDVKYEGDMEIIQELLEDYGQDGEKVPGE</sequence>
<name>A0A417YZ16_9BACI</name>
<dbReference type="AlphaFoldDB" id="A0A417YZ16"/>
<organism evidence="1 2">
    <name type="scientific">Neobacillus notoginsengisoli</name>
    <dbReference type="NCBI Taxonomy" id="1578198"/>
    <lineage>
        <taxon>Bacteria</taxon>
        <taxon>Bacillati</taxon>
        <taxon>Bacillota</taxon>
        <taxon>Bacilli</taxon>
        <taxon>Bacillales</taxon>
        <taxon>Bacillaceae</taxon>
        <taxon>Neobacillus</taxon>
    </lineage>
</organism>
<comment type="caution">
    <text evidence="1">The sequence shown here is derived from an EMBL/GenBank/DDBJ whole genome shotgun (WGS) entry which is preliminary data.</text>
</comment>
<accession>A0A417YZ16</accession>
<dbReference type="RefSeq" id="WP_118919453.1">
    <property type="nucleotide sequence ID" value="NZ_QWEG01000002.1"/>
</dbReference>
<reference evidence="1 2" key="1">
    <citation type="journal article" date="2017" name="Int. J. Syst. Evol. Microbiol.">
        <title>Bacillus notoginsengisoli sp. nov., a novel bacterium isolated from the rhizosphere of Panax notoginseng.</title>
        <authorList>
            <person name="Zhang M.Y."/>
            <person name="Cheng J."/>
            <person name="Cai Y."/>
            <person name="Zhang T.Y."/>
            <person name="Wu Y.Y."/>
            <person name="Manikprabhu D."/>
            <person name="Li W.J."/>
            <person name="Zhang Y.X."/>
        </authorList>
    </citation>
    <scope>NUCLEOTIDE SEQUENCE [LARGE SCALE GENOMIC DNA]</scope>
    <source>
        <strain evidence="1 2">JCM 30743</strain>
    </source>
</reference>
<dbReference type="OrthoDB" id="2877935at2"/>
<evidence type="ECO:0000313" key="2">
    <source>
        <dbReference type="Proteomes" id="UP000284416"/>
    </source>
</evidence>
<dbReference type="Proteomes" id="UP000284416">
    <property type="component" value="Unassembled WGS sequence"/>
</dbReference>
<keyword evidence="2" id="KW-1185">Reference proteome</keyword>
<proteinExistence type="predicted"/>
<evidence type="ECO:0000313" key="1">
    <source>
        <dbReference type="EMBL" id="RHW42757.1"/>
    </source>
</evidence>
<protein>
    <submittedName>
        <fullName evidence="1">Uncharacterized protein</fullName>
    </submittedName>
</protein>
<dbReference type="EMBL" id="QWEG01000002">
    <property type="protein sequence ID" value="RHW42757.1"/>
    <property type="molecule type" value="Genomic_DNA"/>
</dbReference>